<sequence>MARHAIRMLITVLLATSGLLALASPAVARVSIVPGAVKGGDTETFAFRFANERTDVRSNRLVLTFPQDTPIAYAEVAAVRGWTARINPRTLSTPIRIGDQNISQVVGSIVFEGGSVGPRQFEQFNVTMGPLPGSGKLAFAVEQSYVDGRVESWSGTSAAVITFTGGVAAPDAPVKTLAANGNVPGDAVAAEPAAPSDSGGGLPPLALLWGVLGLAIIAVAVVGIRARLRTRTTKPEVSEVVSK</sequence>
<dbReference type="InterPro" id="IPR038507">
    <property type="entry name" value="YcnI-like_sf"/>
</dbReference>
<dbReference type="Gene3D" id="2.60.40.2230">
    <property type="entry name" value="Uncharacterised protein YcnI-like PF07987, DUF1775"/>
    <property type="match status" value="1"/>
</dbReference>
<feature type="transmembrane region" description="Helical" evidence="1">
    <location>
        <begin position="205"/>
        <end position="224"/>
    </location>
</feature>
<dbReference type="Proteomes" id="UP000440096">
    <property type="component" value="Unassembled WGS sequence"/>
</dbReference>
<comment type="caution">
    <text evidence="4">The sequence shown here is derived from an EMBL/GenBank/DDBJ whole genome shotgun (WGS) entry which is preliminary data.</text>
</comment>
<evidence type="ECO:0000256" key="1">
    <source>
        <dbReference type="SAM" id="Phobius"/>
    </source>
</evidence>
<dbReference type="InterPro" id="IPR012533">
    <property type="entry name" value="YcnI-copper_dom"/>
</dbReference>
<gene>
    <name evidence="4" type="ORF">GKO32_20540</name>
</gene>
<dbReference type="RefSeq" id="WP_154758512.1">
    <property type="nucleotide sequence ID" value="NZ_WMBA01000033.1"/>
</dbReference>
<reference evidence="4 5" key="1">
    <citation type="submission" date="2019-11" db="EMBL/GenBank/DDBJ databases">
        <title>Draft genome of Amycolatopsis RM579.</title>
        <authorList>
            <person name="Duangmal K."/>
            <person name="Mingma R."/>
        </authorList>
    </citation>
    <scope>NUCLEOTIDE SEQUENCE [LARGE SCALE GENOMIC DNA]</scope>
    <source>
        <strain evidence="4 5">RM579</strain>
    </source>
</reference>
<dbReference type="EMBL" id="WMBA01000033">
    <property type="protein sequence ID" value="MTD56347.1"/>
    <property type="molecule type" value="Genomic_DNA"/>
</dbReference>
<dbReference type="Pfam" id="PF07987">
    <property type="entry name" value="DUF1775"/>
    <property type="match status" value="1"/>
</dbReference>
<accession>A0A6N7YTI6</accession>
<evidence type="ECO:0000259" key="3">
    <source>
        <dbReference type="Pfam" id="PF07987"/>
    </source>
</evidence>
<evidence type="ECO:0000313" key="5">
    <source>
        <dbReference type="Proteomes" id="UP000440096"/>
    </source>
</evidence>
<protein>
    <submittedName>
        <fullName evidence="4">DUF1775 domain-containing protein</fullName>
    </submittedName>
</protein>
<proteinExistence type="predicted"/>
<evidence type="ECO:0000256" key="2">
    <source>
        <dbReference type="SAM" id="SignalP"/>
    </source>
</evidence>
<evidence type="ECO:0000313" key="4">
    <source>
        <dbReference type="EMBL" id="MTD56347.1"/>
    </source>
</evidence>
<keyword evidence="1" id="KW-1133">Transmembrane helix</keyword>
<keyword evidence="2" id="KW-0732">Signal</keyword>
<keyword evidence="1" id="KW-0472">Membrane</keyword>
<keyword evidence="1" id="KW-0812">Transmembrane</keyword>
<keyword evidence="5" id="KW-1185">Reference proteome</keyword>
<organism evidence="4 5">
    <name type="scientific">Amycolatopsis pithecellobii</name>
    <dbReference type="NCBI Taxonomy" id="664692"/>
    <lineage>
        <taxon>Bacteria</taxon>
        <taxon>Bacillati</taxon>
        <taxon>Actinomycetota</taxon>
        <taxon>Actinomycetes</taxon>
        <taxon>Pseudonocardiales</taxon>
        <taxon>Pseudonocardiaceae</taxon>
        <taxon>Amycolatopsis</taxon>
    </lineage>
</organism>
<feature type="chain" id="PRO_5027029740" evidence="2">
    <location>
        <begin position="29"/>
        <end position="243"/>
    </location>
</feature>
<dbReference type="AlphaFoldDB" id="A0A6N7YTI6"/>
<name>A0A6N7YTI6_9PSEU</name>
<dbReference type="OrthoDB" id="9810871at2"/>
<feature type="domain" description="YncI copper-binding" evidence="3">
    <location>
        <begin position="30"/>
        <end position="157"/>
    </location>
</feature>
<feature type="signal peptide" evidence="2">
    <location>
        <begin position="1"/>
        <end position="28"/>
    </location>
</feature>